<evidence type="ECO:0000313" key="2">
    <source>
        <dbReference type="EMBL" id="MBD2296016.1"/>
    </source>
</evidence>
<reference evidence="3" key="1">
    <citation type="journal article" date="2020" name="ISME J.">
        <title>Comparative genomics reveals insights into cyanobacterial evolution and habitat adaptation.</title>
        <authorList>
            <person name="Chen M.Y."/>
            <person name="Teng W.K."/>
            <person name="Zhao L."/>
            <person name="Hu C.X."/>
            <person name="Zhou Y.K."/>
            <person name="Han B.P."/>
            <person name="Song L.R."/>
            <person name="Shu W.S."/>
        </authorList>
    </citation>
    <scope>NUCLEOTIDE SEQUENCE [LARGE SCALE GENOMIC DNA]</scope>
    <source>
        <strain evidence="3">FACHB-251</strain>
    </source>
</reference>
<dbReference type="InterPro" id="IPR018891">
    <property type="entry name" value="AIPR_C"/>
</dbReference>
<dbReference type="Pfam" id="PF10592">
    <property type="entry name" value="AIPR"/>
    <property type="match status" value="1"/>
</dbReference>
<name>A0A927A3C7_9NOST</name>
<gene>
    <name evidence="2" type="ORF">H6G06_21680</name>
</gene>
<organism evidence="2 3">
    <name type="scientific">Anabaena sphaerica FACHB-251</name>
    <dbReference type="NCBI Taxonomy" id="2692883"/>
    <lineage>
        <taxon>Bacteria</taxon>
        <taxon>Bacillati</taxon>
        <taxon>Cyanobacteriota</taxon>
        <taxon>Cyanophyceae</taxon>
        <taxon>Nostocales</taxon>
        <taxon>Nostocaceae</taxon>
        <taxon>Anabaena</taxon>
    </lineage>
</organism>
<evidence type="ECO:0000259" key="1">
    <source>
        <dbReference type="Pfam" id="PF10592"/>
    </source>
</evidence>
<dbReference type="Proteomes" id="UP000662185">
    <property type="component" value="Unassembled WGS sequence"/>
</dbReference>
<dbReference type="RefSeq" id="WP_190563923.1">
    <property type="nucleotide sequence ID" value="NZ_JACJQU010000017.1"/>
</dbReference>
<dbReference type="EMBL" id="JACJQU010000017">
    <property type="protein sequence ID" value="MBD2296016.1"/>
    <property type="molecule type" value="Genomic_DNA"/>
</dbReference>
<feature type="domain" description="Abortive phage infection protein C-terminal" evidence="1">
    <location>
        <begin position="239"/>
        <end position="487"/>
    </location>
</feature>
<protein>
    <submittedName>
        <fullName evidence="2">AIPR family protein</fullName>
    </submittedName>
</protein>
<sequence length="576" mass="66110">MAKLQLTHIKNKLSEKLTDLIDMSDYVKKSEEERKKACLSRSYAAYTLVSLASATEEEAAKAIVDGYRDNGIDAIYYEEQENILWLVQSKWIESGNGEPETGEVSKFIQGVKDVIGFKFNKFNQKIKDKQVQIEKCLNNYTVKIKICLAYSGSKLGQHNQNLLSELIDEENTSGELFFLEIFSLSEAHNALSKSFDKSINQEIRLTNWGLNEEPYQTWYGQINAEELAALWIQYKESLFSNNIRSFVGLTDVNDGIQATLLNNPEIFLYLNNGVTVLCRRIQKTAKGGYSDKSVGDFYCEGISIINGAQTVGTIGTTYASNPEKVKEAKVFLKLISLENCPPDFALKVTKSTNTQNKVENRDFISLDNLHEKLKKEFALEGISYHYKRDEHKYPSDDKNCTLDEATIALACGLEEIRYAHIAKDKLGKLWEDVSKPPYTEIFNPNVSVQKIWRMVQISRMVDNKLSHISINNDELKANCTFGNRFILHMVFHFVGMQNLFLFQNEFEKYSNDELQSIIDQVFAKTVEAINIEYPNKIVYQVFRNLEKYKVLKQKVIDIIQQKLEEQEKPENKEGEE</sequence>
<dbReference type="AlphaFoldDB" id="A0A927A3C7"/>
<accession>A0A927A3C7</accession>
<comment type="caution">
    <text evidence="2">The sequence shown here is derived from an EMBL/GenBank/DDBJ whole genome shotgun (WGS) entry which is preliminary data.</text>
</comment>
<evidence type="ECO:0000313" key="3">
    <source>
        <dbReference type="Proteomes" id="UP000662185"/>
    </source>
</evidence>
<keyword evidence="3" id="KW-1185">Reference proteome</keyword>
<proteinExistence type="predicted"/>